<proteinExistence type="predicted"/>
<feature type="compositionally biased region" description="Polar residues" evidence="6">
    <location>
        <begin position="62"/>
        <end position="71"/>
    </location>
</feature>
<evidence type="ECO:0000259" key="7">
    <source>
        <dbReference type="Pfam" id="PF04840"/>
    </source>
</evidence>
<dbReference type="EMBL" id="HACM01010707">
    <property type="protein sequence ID" value="CRZ11149.1"/>
    <property type="molecule type" value="Transcribed_RNA"/>
</dbReference>
<dbReference type="InterPro" id="IPR040057">
    <property type="entry name" value="Spe-39"/>
</dbReference>
<dbReference type="PANTHER" id="PTHR13364:SF6">
    <property type="entry name" value="SPERMATOGENESIS-DEFECTIVE PROTEIN 39 HOMOLOG"/>
    <property type="match status" value="1"/>
</dbReference>
<dbReference type="AlphaFoldDB" id="A0A0H5RR00"/>
<evidence type="ECO:0000256" key="2">
    <source>
        <dbReference type="ARBA" id="ARBA00004541"/>
    </source>
</evidence>
<protein>
    <recommendedName>
        <fullName evidence="7">Vps16 C-terminal domain-containing protein</fullName>
    </recommendedName>
</protein>
<organism evidence="8">
    <name type="scientific">Spongospora subterranea</name>
    <dbReference type="NCBI Taxonomy" id="70186"/>
    <lineage>
        <taxon>Eukaryota</taxon>
        <taxon>Sar</taxon>
        <taxon>Rhizaria</taxon>
        <taxon>Endomyxa</taxon>
        <taxon>Phytomyxea</taxon>
        <taxon>Plasmodiophorida</taxon>
        <taxon>Plasmodiophoridae</taxon>
        <taxon>Spongospora</taxon>
    </lineage>
</organism>
<comment type="subcellular location">
    <subcellularLocation>
        <location evidence="2">Cytoplasmic vesicle</location>
    </subcellularLocation>
    <subcellularLocation>
        <location evidence="1">Early endosome</location>
    </subcellularLocation>
    <subcellularLocation>
        <location evidence="3">Late endosome</location>
    </subcellularLocation>
</comment>
<evidence type="ECO:0000256" key="1">
    <source>
        <dbReference type="ARBA" id="ARBA00004412"/>
    </source>
</evidence>
<name>A0A0H5RR00_9EUKA</name>
<dbReference type="GO" id="GO:0099023">
    <property type="term" value="C:vesicle tethering complex"/>
    <property type="evidence" value="ECO:0007669"/>
    <property type="project" value="UniProtKB-ARBA"/>
</dbReference>
<dbReference type="GO" id="GO:0007034">
    <property type="term" value="P:vacuolar transport"/>
    <property type="evidence" value="ECO:0007669"/>
    <property type="project" value="TreeGrafter"/>
</dbReference>
<evidence type="ECO:0000256" key="4">
    <source>
        <dbReference type="ARBA" id="ARBA00022753"/>
    </source>
</evidence>
<sequence length="495" mass="54879">SSPQSQSMVPTGPGLNWDGVTSEDPDQKYDPFADFFAPKTSPQVSIPARRVSHTEVPPKAVPSTTSGKISDLSSSHPFDVFLGSSMSVDPSHATTPRGSSVSPCQSSFQGDHISVLEKLRSQVASLQSQLDAAKLSPTLPANGPPSIAFVLERAAINDYAPMHSCRSLFRKRMLIAGALNTENSDIILEVTIFMFETLKEHLFLQILKDHPVALDAFLSHLESVRNSSVLIRIYTALNRLDNAALHMLNIATSHKDANSRLAAIADCQRFIEAHNTQSKGPELTFLCKHTADLHSLLKRQISIEEWDLQLAETGTNQIWLTHPRWNVIGLPVINLLRYCLTYHGNAQKGKLSHAKGIRDAFQIGKKTYTWIALRARAQVGDWLGVNALVKKTTFTRKSKCIIGFRAFVEVYAEFGGPKADMIKYAAMIENLEERYEICMNHQLFEIAAQALLTLKGEGRLETMKDTINRMTLPEEEKARIMTMINGVIAGSNKTK</sequence>
<feature type="non-terminal residue" evidence="8">
    <location>
        <position position="1"/>
    </location>
</feature>
<feature type="region of interest" description="Disordered" evidence="6">
    <location>
        <begin position="1"/>
        <end position="71"/>
    </location>
</feature>
<keyword evidence="5" id="KW-0968">Cytoplasmic vesicle</keyword>
<dbReference type="InterPro" id="IPR038132">
    <property type="entry name" value="Vps16_C_sf"/>
</dbReference>
<dbReference type="InterPro" id="IPR006925">
    <property type="entry name" value="Vps16_C"/>
</dbReference>
<accession>A0A0H5RR00</accession>
<evidence type="ECO:0000256" key="3">
    <source>
        <dbReference type="ARBA" id="ARBA00004603"/>
    </source>
</evidence>
<feature type="domain" description="Vps16 C-terminal" evidence="7">
    <location>
        <begin position="348"/>
        <end position="471"/>
    </location>
</feature>
<dbReference type="GO" id="GO:0006886">
    <property type="term" value="P:intracellular protein transport"/>
    <property type="evidence" value="ECO:0007669"/>
    <property type="project" value="InterPro"/>
</dbReference>
<dbReference type="PANTHER" id="PTHR13364">
    <property type="entry name" value="DEFECTIVE SPERMATOGENESIS PROTEIN 39"/>
    <property type="match status" value="1"/>
</dbReference>
<dbReference type="Pfam" id="PF04840">
    <property type="entry name" value="Vps16_C"/>
    <property type="match status" value="1"/>
</dbReference>
<evidence type="ECO:0000313" key="8">
    <source>
        <dbReference type="EMBL" id="CRZ11149.1"/>
    </source>
</evidence>
<evidence type="ECO:0000256" key="5">
    <source>
        <dbReference type="ARBA" id="ARBA00023329"/>
    </source>
</evidence>
<dbReference type="Gene3D" id="1.10.150.780">
    <property type="entry name" value="Vps16, C-terminal region"/>
    <property type="match status" value="1"/>
</dbReference>
<reference evidence="8" key="1">
    <citation type="submission" date="2015-04" db="EMBL/GenBank/DDBJ databases">
        <title>The genome sequence of the plant pathogenic Rhizarian Plasmodiophora brassicae reveals insights in its biotrophic life cycle and the origin of chitin synthesis.</title>
        <authorList>
            <person name="Schwelm A."/>
            <person name="Fogelqvist J."/>
            <person name="Knaust A."/>
            <person name="Julke S."/>
            <person name="Lilja T."/>
            <person name="Dhandapani V."/>
            <person name="Bonilla-Rosso G."/>
            <person name="Karlsson M."/>
            <person name="Shevchenko A."/>
            <person name="Choi S.R."/>
            <person name="Kim H.G."/>
            <person name="Park J.Y."/>
            <person name="Lim Y.P."/>
            <person name="Ludwig-Muller J."/>
            <person name="Dixelius C."/>
        </authorList>
    </citation>
    <scope>NUCLEOTIDE SEQUENCE</scope>
    <source>
        <tissue evidence="8">Potato root galls</tissue>
    </source>
</reference>
<dbReference type="GO" id="GO:0005770">
    <property type="term" value="C:late endosome"/>
    <property type="evidence" value="ECO:0007669"/>
    <property type="project" value="UniProtKB-SubCell"/>
</dbReference>
<evidence type="ECO:0000256" key="6">
    <source>
        <dbReference type="SAM" id="MobiDB-lite"/>
    </source>
</evidence>
<keyword evidence="4" id="KW-0967">Endosome</keyword>
<dbReference type="GO" id="GO:0005769">
    <property type="term" value="C:early endosome"/>
    <property type="evidence" value="ECO:0007669"/>
    <property type="project" value="UniProtKB-SubCell"/>
</dbReference>